<dbReference type="OrthoDB" id="3344688at2759"/>
<evidence type="ECO:0000259" key="1">
    <source>
        <dbReference type="Pfam" id="PF07727"/>
    </source>
</evidence>
<dbReference type="InterPro" id="IPR013103">
    <property type="entry name" value="RVT_2"/>
</dbReference>
<organism evidence="2 3">
    <name type="scientific">Mycena sanguinolenta</name>
    <dbReference type="NCBI Taxonomy" id="230812"/>
    <lineage>
        <taxon>Eukaryota</taxon>
        <taxon>Fungi</taxon>
        <taxon>Dikarya</taxon>
        <taxon>Basidiomycota</taxon>
        <taxon>Agaricomycotina</taxon>
        <taxon>Agaricomycetes</taxon>
        <taxon>Agaricomycetidae</taxon>
        <taxon>Agaricales</taxon>
        <taxon>Marasmiineae</taxon>
        <taxon>Mycenaceae</taxon>
        <taxon>Mycena</taxon>
    </lineage>
</organism>
<evidence type="ECO:0000313" key="2">
    <source>
        <dbReference type="EMBL" id="KAF7336060.1"/>
    </source>
</evidence>
<dbReference type="InterPro" id="IPR043502">
    <property type="entry name" value="DNA/RNA_pol_sf"/>
</dbReference>
<gene>
    <name evidence="2" type="ORF">MSAN_02319800</name>
</gene>
<dbReference type="PANTHER" id="PTHR11439:SF467">
    <property type="entry name" value="INTEGRASE CATALYTIC DOMAIN-CONTAINING PROTEIN"/>
    <property type="match status" value="1"/>
</dbReference>
<dbReference type="CDD" id="cd09272">
    <property type="entry name" value="RNase_HI_RT_Ty1"/>
    <property type="match status" value="1"/>
</dbReference>
<name>A0A8H6X7M0_9AGAR</name>
<dbReference type="Proteomes" id="UP000623467">
    <property type="component" value="Unassembled WGS sequence"/>
</dbReference>
<comment type="caution">
    <text evidence="2">The sequence shown here is derived from an EMBL/GenBank/DDBJ whole genome shotgun (WGS) entry which is preliminary data.</text>
</comment>
<accession>A0A8H6X7M0</accession>
<keyword evidence="3" id="KW-1185">Reference proteome</keyword>
<feature type="domain" description="Reverse transcriptase Ty1/copia-type" evidence="1">
    <location>
        <begin position="40"/>
        <end position="296"/>
    </location>
</feature>
<dbReference type="SUPFAM" id="SSF56672">
    <property type="entry name" value="DNA/RNA polymerases"/>
    <property type="match status" value="1"/>
</dbReference>
<dbReference type="EMBL" id="JACAZH010000038">
    <property type="protein sequence ID" value="KAF7336060.1"/>
    <property type="molecule type" value="Genomic_DNA"/>
</dbReference>
<evidence type="ECO:0000313" key="3">
    <source>
        <dbReference type="Proteomes" id="UP000623467"/>
    </source>
</evidence>
<dbReference type="AlphaFoldDB" id="A0A8H6X7M0"/>
<proteinExistence type="predicted"/>
<reference evidence="2" key="1">
    <citation type="submission" date="2020-05" db="EMBL/GenBank/DDBJ databases">
        <title>Mycena genomes resolve the evolution of fungal bioluminescence.</title>
        <authorList>
            <person name="Tsai I.J."/>
        </authorList>
    </citation>
    <scope>NUCLEOTIDE SEQUENCE</scope>
    <source>
        <strain evidence="2">160909Yilan</strain>
    </source>
</reference>
<dbReference type="Pfam" id="PF07727">
    <property type="entry name" value="RVT_2"/>
    <property type="match status" value="1"/>
</dbReference>
<protein>
    <submittedName>
        <fullName evidence="2">Retrovirus-related Pol polyprotein from transposon TNT 1-94</fullName>
    </submittedName>
</protein>
<sequence>MTADEEHTLKTVEEAMNDPKTAPAWSAAIDAELTGIEEHNTWEFVEAPPGANVIKCRYVFKIKRDTTGAIAKYKARLVAKGYTQVHGVDYDATFAPVVRLETLRAILSAAASRGDFIHQADVKNAYLNAKLKHDLYMELPPHYDEFRTLPPELQALRDAGRRIVAKLNKGLHGTMQGAYEWYDTLSSEFISLGYTICAADEAVFYKFEEDHYTIVAVATDDFTIVADTLAVVELIKKQLNERFELVDLGEVKWLLGFHITRDLDAKTLSMGQQSYIDEIIAEMGLENAAPVMTPMEPGVDLSYDAPGVSDQLLSPAQNRHYRKAIGRLLYVSRGTRPDSAFALSHVAQFGDAARTTHLKAVQRIFKYLKGTHDLRLVLGGVRRSLFGYSDSDWASQAHRHSISGYSFFLGNGAISWSSKKQPIVTLSSTESEYVALTHASKELIWLRKLLSELRLLPAGPTTLFCDNQGTIVLSRDSTYHARTKHIDIRFHFIRQTIRHGHASVMYCSTHDMIADVFTKSLTRVKIEKFHDLLGVEEPPTA</sequence>
<dbReference type="PANTHER" id="PTHR11439">
    <property type="entry name" value="GAG-POL-RELATED RETROTRANSPOSON"/>
    <property type="match status" value="1"/>
</dbReference>